<protein>
    <submittedName>
        <fullName evidence="2">Uncharacterized protein</fullName>
    </submittedName>
</protein>
<name>W4KGE5_HETIT</name>
<organism evidence="2 3">
    <name type="scientific">Heterobasidion irregulare (strain TC 32-1)</name>
    <dbReference type="NCBI Taxonomy" id="747525"/>
    <lineage>
        <taxon>Eukaryota</taxon>
        <taxon>Fungi</taxon>
        <taxon>Dikarya</taxon>
        <taxon>Basidiomycota</taxon>
        <taxon>Agaricomycotina</taxon>
        <taxon>Agaricomycetes</taxon>
        <taxon>Russulales</taxon>
        <taxon>Bondarzewiaceae</taxon>
        <taxon>Heterobasidion</taxon>
        <taxon>Heterobasidion annosum species complex</taxon>
    </lineage>
</organism>
<evidence type="ECO:0000256" key="1">
    <source>
        <dbReference type="SAM" id="MobiDB-lite"/>
    </source>
</evidence>
<dbReference type="InParanoid" id="W4KGE5"/>
<sequence length="66" mass="7263">MHRIAVLGQERGSDADTRVSPSLSLNKRETHPALRRARRRERDPGRLSALSNDSGNADTHDRGTGS</sequence>
<accession>W4KGE5</accession>
<dbReference type="GeneID" id="20676014"/>
<dbReference type="AlphaFoldDB" id="W4KGE5"/>
<dbReference type="EMBL" id="KI925456">
    <property type="protein sequence ID" value="ETW84912.1"/>
    <property type="molecule type" value="Genomic_DNA"/>
</dbReference>
<dbReference type="Proteomes" id="UP000030671">
    <property type="component" value="Unassembled WGS sequence"/>
</dbReference>
<dbReference type="RefSeq" id="XP_009544535.1">
    <property type="nucleotide sequence ID" value="XM_009546240.1"/>
</dbReference>
<dbReference type="HOGENOM" id="CLU_2831483_0_0_1"/>
<evidence type="ECO:0000313" key="3">
    <source>
        <dbReference type="Proteomes" id="UP000030671"/>
    </source>
</evidence>
<dbReference type="KEGG" id="hir:HETIRDRAFT_450234"/>
<gene>
    <name evidence="2" type="ORF">HETIRDRAFT_450234</name>
</gene>
<evidence type="ECO:0000313" key="2">
    <source>
        <dbReference type="EMBL" id="ETW84912.1"/>
    </source>
</evidence>
<reference evidence="2 3" key="1">
    <citation type="journal article" date="2012" name="New Phytol.">
        <title>Insight into trade-off between wood decay and parasitism from the genome of a fungal forest pathogen.</title>
        <authorList>
            <person name="Olson A."/>
            <person name="Aerts A."/>
            <person name="Asiegbu F."/>
            <person name="Belbahri L."/>
            <person name="Bouzid O."/>
            <person name="Broberg A."/>
            <person name="Canback B."/>
            <person name="Coutinho P.M."/>
            <person name="Cullen D."/>
            <person name="Dalman K."/>
            <person name="Deflorio G."/>
            <person name="van Diepen L.T."/>
            <person name="Dunand C."/>
            <person name="Duplessis S."/>
            <person name="Durling M."/>
            <person name="Gonthier P."/>
            <person name="Grimwood J."/>
            <person name="Fossdal C.G."/>
            <person name="Hansson D."/>
            <person name="Henrissat B."/>
            <person name="Hietala A."/>
            <person name="Himmelstrand K."/>
            <person name="Hoffmeister D."/>
            <person name="Hogberg N."/>
            <person name="James T.Y."/>
            <person name="Karlsson M."/>
            <person name="Kohler A."/>
            <person name="Kues U."/>
            <person name="Lee Y.H."/>
            <person name="Lin Y.C."/>
            <person name="Lind M."/>
            <person name="Lindquist E."/>
            <person name="Lombard V."/>
            <person name="Lucas S."/>
            <person name="Lunden K."/>
            <person name="Morin E."/>
            <person name="Murat C."/>
            <person name="Park J."/>
            <person name="Raffaello T."/>
            <person name="Rouze P."/>
            <person name="Salamov A."/>
            <person name="Schmutz J."/>
            <person name="Solheim H."/>
            <person name="Stahlberg J."/>
            <person name="Velez H."/>
            <person name="de Vries R.P."/>
            <person name="Wiebenga A."/>
            <person name="Woodward S."/>
            <person name="Yakovlev I."/>
            <person name="Garbelotto M."/>
            <person name="Martin F."/>
            <person name="Grigoriev I.V."/>
            <person name="Stenlid J."/>
        </authorList>
    </citation>
    <scope>NUCLEOTIDE SEQUENCE [LARGE SCALE GENOMIC DNA]</scope>
    <source>
        <strain evidence="2 3">TC 32-1</strain>
    </source>
</reference>
<feature type="region of interest" description="Disordered" evidence="1">
    <location>
        <begin position="1"/>
        <end position="66"/>
    </location>
</feature>
<keyword evidence="3" id="KW-1185">Reference proteome</keyword>
<proteinExistence type="predicted"/>